<dbReference type="EMBL" id="CP016621">
    <property type="protein sequence ID" value="ANY85545.1"/>
    <property type="molecule type" value="Genomic_DNA"/>
</dbReference>
<dbReference type="KEGG" id="moc:BB934_45855"/>
<evidence type="ECO:0000256" key="1">
    <source>
        <dbReference type="SAM" id="SignalP"/>
    </source>
</evidence>
<dbReference type="AlphaFoldDB" id="A0A1B2EZX6"/>
<organism evidence="2">
    <name type="scientific">Microvirga ossetica</name>
    <dbReference type="NCBI Taxonomy" id="1882682"/>
    <lineage>
        <taxon>Bacteria</taxon>
        <taxon>Pseudomonadati</taxon>
        <taxon>Pseudomonadota</taxon>
        <taxon>Alphaproteobacteria</taxon>
        <taxon>Hyphomicrobiales</taxon>
        <taxon>Methylobacteriaceae</taxon>
        <taxon>Microvirga</taxon>
    </lineage>
</organism>
<dbReference type="RefSeq" id="WP_099516316.1">
    <property type="nucleotide sequence ID" value="NZ_CP016621.1"/>
</dbReference>
<gene>
    <name evidence="2" type="ORF">BB934_45855</name>
</gene>
<proteinExistence type="predicted"/>
<keyword evidence="2" id="KW-0614">Plasmid</keyword>
<protein>
    <submittedName>
        <fullName evidence="2">Uncharacterized protein</fullName>
    </submittedName>
</protein>
<sequence>MSKSRTLIIAAVLIPSLGSPVPAYVYPGRPNCPWSNPANAWAKYINQEYGDKEPFFSIRFTRDIGDIQANECYTITYFGNKNWGGAGKIRNQNNAKNERRNGADPTQYQINVWGATFTYNEAGEVFYTPDGQLAGNMYCHIGTECWK</sequence>
<geneLocation type="plasmid" evidence="2">
    <name>unnamed5</name>
</geneLocation>
<feature type="signal peptide" evidence="1">
    <location>
        <begin position="1"/>
        <end position="25"/>
    </location>
</feature>
<feature type="chain" id="PRO_5008536353" evidence="1">
    <location>
        <begin position="26"/>
        <end position="147"/>
    </location>
</feature>
<evidence type="ECO:0000313" key="2">
    <source>
        <dbReference type="EMBL" id="ANY85545.1"/>
    </source>
</evidence>
<keyword evidence="1" id="KW-0732">Signal</keyword>
<reference evidence="2" key="1">
    <citation type="submission" date="2016-07" db="EMBL/GenBank/DDBJ databases">
        <title>Microvirga ossetica sp. nov. a new species of rhizobia isolated from root nodules of the legume species Vicia alpestris Steven originated from North Ossetia region in the Caucasus.</title>
        <authorList>
            <person name="Safronova V.I."/>
            <person name="Kuznetsova I.G."/>
            <person name="Sazanova A.L."/>
            <person name="Belimov A."/>
            <person name="Andronov E."/>
            <person name="Osledkin Y.S."/>
            <person name="Onishchuk O.P."/>
            <person name="Kurchak O.N."/>
            <person name="Shaposhnikov A.I."/>
            <person name="Willems A."/>
            <person name="Tikhonovich I.A."/>
        </authorList>
    </citation>
    <scope>NUCLEOTIDE SEQUENCE [LARGE SCALE GENOMIC DNA]</scope>
    <source>
        <strain evidence="2">V5/3M</strain>
        <plasmid evidence="2">unnamed5</plasmid>
    </source>
</reference>
<name>A0A1B2EZX6_9HYPH</name>
<accession>A0A1B2EZX6</accession>
<dbReference type="OrthoDB" id="8467650at2"/>